<organism evidence="10 11">
    <name type="scientific">Litomosoides sigmodontis</name>
    <name type="common">Filarial nematode worm</name>
    <dbReference type="NCBI Taxonomy" id="42156"/>
    <lineage>
        <taxon>Eukaryota</taxon>
        <taxon>Metazoa</taxon>
        <taxon>Ecdysozoa</taxon>
        <taxon>Nematoda</taxon>
        <taxon>Chromadorea</taxon>
        <taxon>Rhabditida</taxon>
        <taxon>Spirurina</taxon>
        <taxon>Spiruromorpha</taxon>
        <taxon>Filarioidea</taxon>
        <taxon>Onchocercidae</taxon>
        <taxon>Litomosoides</taxon>
    </lineage>
</organism>
<dbReference type="InterPro" id="IPR027450">
    <property type="entry name" value="AlkB-like"/>
</dbReference>
<comment type="cofactor">
    <cofactor evidence="1">
        <name>Fe(2+)</name>
        <dbReference type="ChEBI" id="CHEBI:29033"/>
    </cofactor>
</comment>
<keyword evidence="11" id="KW-1185">Reference proteome</keyword>
<dbReference type="GO" id="GO:0019985">
    <property type="term" value="P:translesion synthesis"/>
    <property type="evidence" value="ECO:0007669"/>
    <property type="project" value="TreeGrafter"/>
</dbReference>
<dbReference type="GO" id="GO:0006275">
    <property type="term" value="P:regulation of DNA replication"/>
    <property type="evidence" value="ECO:0007669"/>
    <property type="project" value="InterPro"/>
</dbReference>
<name>A0A3P6TTV4_LITSI</name>
<evidence type="ECO:0000256" key="4">
    <source>
        <dbReference type="ARBA" id="ARBA00022705"/>
    </source>
</evidence>
<dbReference type="Pfam" id="PF02747">
    <property type="entry name" value="PCNA_C"/>
    <property type="match status" value="1"/>
</dbReference>
<dbReference type="PANTHER" id="PTHR11352">
    <property type="entry name" value="PROLIFERATING CELL NUCLEAR ANTIGEN"/>
    <property type="match status" value="1"/>
</dbReference>
<dbReference type="InterPro" id="IPR037151">
    <property type="entry name" value="AlkB-like_sf"/>
</dbReference>
<evidence type="ECO:0000256" key="7">
    <source>
        <dbReference type="RuleBase" id="RU000641"/>
    </source>
</evidence>
<dbReference type="InterPro" id="IPR046938">
    <property type="entry name" value="DNA_clamp_sf"/>
</dbReference>
<dbReference type="GO" id="GO:0006272">
    <property type="term" value="P:leading strand elongation"/>
    <property type="evidence" value="ECO:0007669"/>
    <property type="project" value="TreeGrafter"/>
</dbReference>
<dbReference type="PANTHER" id="PTHR11352:SF0">
    <property type="entry name" value="PROLIFERATING CELL NUCLEAR ANTIGEN"/>
    <property type="match status" value="1"/>
</dbReference>
<dbReference type="EMBL" id="UYRX01000024">
    <property type="protein sequence ID" value="VDK69698.1"/>
    <property type="molecule type" value="Genomic_DNA"/>
</dbReference>
<dbReference type="PROSITE" id="PS51471">
    <property type="entry name" value="FE2OG_OXY"/>
    <property type="match status" value="1"/>
</dbReference>
<comment type="similarity">
    <text evidence="3 8">Belongs to the PCNA family.</text>
</comment>
<dbReference type="FunFam" id="3.10.150.10:FF:000006">
    <property type="entry name" value="Proliferating cell nuclear antigen"/>
    <property type="match status" value="1"/>
</dbReference>
<dbReference type="Gene3D" id="2.60.120.590">
    <property type="entry name" value="Alpha-ketoglutarate-dependent dioxygenase AlkB-like"/>
    <property type="match status" value="1"/>
</dbReference>
<evidence type="ECO:0000256" key="8">
    <source>
        <dbReference type="RuleBase" id="RU003671"/>
    </source>
</evidence>
<keyword evidence="4 8" id="KW-0235">DNA replication</keyword>
<dbReference type="CDD" id="cd00577">
    <property type="entry name" value="PCNA"/>
    <property type="match status" value="1"/>
</dbReference>
<dbReference type="GO" id="GO:0006298">
    <property type="term" value="P:mismatch repair"/>
    <property type="evidence" value="ECO:0007669"/>
    <property type="project" value="TreeGrafter"/>
</dbReference>
<dbReference type="GO" id="GO:0030337">
    <property type="term" value="F:DNA polymerase processivity factor activity"/>
    <property type="evidence" value="ECO:0007669"/>
    <property type="project" value="InterPro"/>
</dbReference>
<evidence type="ECO:0000256" key="2">
    <source>
        <dbReference type="ARBA" id="ARBA00004123"/>
    </source>
</evidence>
<dbReference type="Pfam" id="PF13532">
    <property type="entry name" value="2OG-FeII_Oxy_2"/>
    <property type="match status" value="1"/>
</dbReference>
<comment type="function">
    <text evidence="7">This protein is an auxiliary protein of DNA polymerase delta and is involved in the control of eukaryotic DNA replication by increasing the polymerase's processivity during elongation of the leading strand.</text>
</comment>
<dbReference type="OrthoDB" id="534348at2759"/>
<accession>A0A3P6TTV4</accession>
<evidence type="ECO:0000313" key="11">
    <source>
        <dbReference type="Proteomes" id="UP000277928"/>
    </source>
</evidence>
<dbReference type="AlphaFoldDB" id="A0A3P6TTV4"/>
<dbReference type="PRINTS" id="PR00339">
    <property type="entry name" value="PCNACYCLIN"/>
</dbReference>
<dbReference type="Gene3D" id="3.10.150.10">
    <property type="entry name" value="DNA Polymerase III, subunit A, domain 2"/>
    <property type="match status" value="2"/>
</dbReference>
<evidence type="ECO:0000256" key="3">
    <source>
        <dbReference type="ARBA" id="ARBA00010462"/>
    </source>
</evidence>
<evidence type="ECO:0000256" key="6">
    <source>
        <dbReference type="ARBA" id="ARBA00023242"/>
    </source>
</evidence>
<dbReference type="Proteomes" id="UP000277928">
    <property type="component" value="Unassembled WGS sequence"/>
</dbReference>
<dbReference type="SUPFAM" id="SSF51197">
    <property type="entry name" value="Clavaminate synthase-like"/>
    <property type="match status" value="1"/>
</dbReference>
<evidence type="ECO:0000256" key="1">
    <source>
        <dbReference type="ARBA" id="ARBA00001954"/>
    </source>
</evidence>
<dbReference type="FunFam" id="3.70.10.10:FF:000001">
    <property type="entry name" value="Proliferating cell nuclear antigen"/>
    <property type="match status" value="1"/>
</dbReference>
<protein>
    <recommendedName>
        <fullName evidence="7">DNA sliding clamp PCNA</fullName>
    </recommendedName>
</protein>
<dbReference type="GO" id="GO:0043626">
    <property type="term" value="C:PCNA complex"/>
    <property type="evidence" value="ECO:0007669"/>
    <property type="project" value="TreeGrafter"/>
</dbReference>
<dbReference type="NCBIfam" id="TIGR00590">
    <property type="entry name" value="pcna"/>
    <property type="match status" value="1"/>
</dbReference>
<dbReference type="STRING" id="42156.A0A3P6TTV4"/>
<gene>
    <name evidence="10" type="ORF">NLS_LOCUS852</name>
</gene>
<dbReference type="InterPro" id="IPR022649">
    <property type="entry name" value="Pr_cel_nuc_antig_C"/>
</dbReference>
<comment type="subcellular location">
    <subcellularLocation>
        <location evidence="2 7">Nucleus</location>
    </subcellularLocation>
</comment>
<keyword evidence="6 7" id="KW-0539">Nucleus</keyword>
<keyword evidence="5 8" id="KW-0238">DNA-binding</keyword>
<dbReference type="SUPFAM" id="SSF55979">
    <property type="entry name" value="DNA clamp"/>
    <property type="match status" value="2"/>
</dbReference>
<dbReference type="InterPro" id="IPR022659">
    <property type="entry name" value="Pr_cel_nuc_antig_CS"/>
</dbReference>
<dbReference type="InterPro" id="IPR022648">
    <property type="entry name" value="Pr_cel_nuc_antig_N"/>
</dbReference>
<dbReference type="PROSITE" id="PS01251">
    <property type="entry name" value="PCNA_1"/>
    <property type="match status" value="1"/>
</dbReference>
<dbReference type="GO" id="GO:0003677">
    <property type="term" value="F:DNA binding"/>
    <property type="evidence" value="ECO:0007669"/>
    <property type="project" value="UniProtKB-KW"/>
</dbReference>
<dbReference type="GO" id="GO:0042542">
    <property type="term" value="P:response to hydrogen peroxide"/>
    <property type="evidence" value="ECO:0007669"/>
    <property type="project" value="UniProtKB-ARBA"/>
</dbReference>
<evidence type="ECO:0000313" key="10">
    <source>
        <dbReference type="EMBL" id="VDK69698.1"/>
    </source>
</evidence>
<dbReference type="InterPro" id="IPR000730">
    <property type="entry name" value="Pr_cel_nuc_antig"/>
</dbReference>
<dbReference type="GO" id="GO:0072702">
    <property type="term" value="P:response to methyl methanesulfonate"/>
    <property type="evidence" value="ECO:0007669"/>
    <property type="project" value="UniProtKB-ARBA"/>
</dbReference>
<feature type="domain" description="Fe2OG dioxygenase" evidence="9">
    <location>
        <begin position="229"/>
        <end position="340"/>
    </location>
</feature>
<evidence type="ECO:0000256" key="5">
    <source>
        <dbReference type="ARBA" id="ARBA00023125"/>
    </source>
</evidence>
<dbReference type="Pfam" id="PF00705">
    <property type="entry name" value="PCNA_N"/>
    <property type="match status" value="1"/>
</dbReference>
<dbReference type="InterPro" id="IPR005123">
    <property type="entry name" value="Oxoglu/Fe-dep_dioxygenase_dom"/>
</dbReference>
<evidence type="ECO:0000259" key="9">
    <source>
        <dbReference type="PROSITE" id="PS51471"/>
    </source>
</evidence>
<dbReference type="HAMAP" id="MF_00317">
    <property type="entry name" value="DNApol_clamp_arch"/>
    <property type="match status" value="1"/>
</dbReference>
<reference evidence="10 11" key="1">
    <citation type="submission" date="2018-08" db="EMBL/GenBank/DDBJ databases">
        <authorList>
            <person name="Laetsch R D."/>
            <person name="Stevens L."/>
            <person name="Kumar S."/>
            <person name="Blaxter L. M."/>
        </authorList>
    </citation>
    <scope>NUCLEOTIDE SEQUENCE [LARGE SCALE GENOMIC DNA]</scope>
</reference>
<sequence>MVWQRSINHFRDFRKNWICTKVNCYNAIKGSMTNESDKLPQQTEKYLTGAGEGDSYRSRSLPDSLFKRTFKFYKRHDVTPSFSEVLDLRRSSSTHGIICSKLKPIVVPSDVMLENLGLRPVTEWTASTITHRPGMVMLNDIFKPISHLQWIKRSLFVYTEPPGSTNVGLQVPNARNVFKEYGKQLRWSTLGLHYNWATKIYPFQGELLPEELVLLSNVLSEALGIGPMYADAAIINFYARKSTLAPHIDRSERMLSCPLISISFGQTAIYLAGGTDLDDPIDAFYIRSGDVLVIYGPQRLIYHAVPRILQDKQFKDKNQPEEIVRYANESRVNITLRQFIKLHNAIVVKSRKVYCSNEANRTADFLIFHHSTSDLYDLKFVKQISLVKNIVKLVSFLATMFEAKLGSASTLKRIVDAIKDLVTDAPFDCSETAMCLQAMDSSHVALVSLKMDVAMFESYRCDRTINLGLSLAGMARALKCANNEDTCLIRYEENDDSVLFLFEDTKRDKSQEVVVKMMDIDSEHLGIPEQDYSAVVCMPAAEFQKTCRDLAMFSDSLMITVTKAGVVFTGKGDTGSSTVTYAPSKNADEEEQQAVSVDVKEPVTVNFSIKYMNHFTKATGLSDRVRLSLCNSVPVVVEYGLSENGHLRFYLAPKIDDEDADMK</sequence>
<proteinExistence type="inferred from homology"/>